<feature type="transmembrane region" description="Helical" evidence="17">
    <location>
        <begin position="115"/>
        <end position="132"/>
    </location>
</feature>
<dbReference type="PROSITE" id="PS00428">
    <property type="entry name" value="FTSW_RODA_SPOVE"/>
    <property type="match status" value="1"/>
</dbReference>
<feature type="transmembrane region" description="Helical" evidence="17">
    <location>
        <begin position="139"/>
        <end position="156"/>
    </location>
</feature>
<dbReference type="GO" id="GO:0008955">
    <property type="term" value="F:peptidoglycan glycosyltransferase activity"/>
    <property type="evidence" value="ECO:0007669"/>
    <property type="project" value="UniProtKB-EC"/>
</dbReference>
<dbReference type="InterPro" id="IPR018365">
    <property type="entry name" value="Cell_cycle_FtsW-rel_CS"/>
</dbReference>
<dbReference type="GO" id="GO:0005886">
    <property type="term" value="C:plasma membrane"/>
    <property type="evidence" value="ECO:0007669"/>
    <property type="project" value="UniProtKB-SubCell"/>
</dbReference>
<evidence type="ECO:0000256" key="2">
    <source>
        <dbReference type="ARBA" id="ARBA00004752"/>
    </source>
</evidence>
<dbReference type="GO" id="GO:0015648">
    <property type="term" value="F:lipid-linked peptidoglycan transporter activity"/>
    <property type="evidence" value="ECO:0007669"/>
    <property type="project" value="TreeGrafter"/>
</dbReference>
<sequence>MVLSASGVRSYEQSGTAFAIVAKQLLWVAVGVPLAWLASKLSVAQWRKLGWPLLGIALLLEILLFVPGLGVTVNGNRNWIAIGPLTGQPSEFAKFALIIWGASILATKEKILSQPSQLIFPLIPGFGIVLLLDLAGKDLGTAVIILAILASMMLVAGASWRLLSSVGLFSLLGVAALVITKGNRLRRFVAALNPFSPQNYLGAGWQPAHAVMAMSTGGLFGVGLGASRQKWSNLGPEAHTDFIFAVIGEELGLIGTLLVIALFLGIMWAGTMIALRATEPLVRVSAIGITTWFTFQSAVNIGSVIGLVPVAGVPLPLISYGGSSMVAALVAMGFLLGVARRAE</sequence>
<dbReference type="GO" id="GO:0032153">
    <property type="term" value="C:cell division site"/>
    <property type="evidence" value="ECO:0007669"/>
    <property type="project" value="TreeGrafter"/>
</dbReference>
<evidence type="ECO:0000256" key="5">
    <source>
        <dbReference type="ARBA" id="ARBA00022676"/>
    </source>
</evidence>
<evidence type="ECO:0000256" key="1">
    <source>
        <dbReference type="ARBA" id="ARBA00004651"/>
    </source>
</evidence>
<evidence type="ECO:0000256" key="9">
    <source>
        <dbReference type="ARBA" id="ARBA00022984"/>
    </source>
</evidence>
<dbReference type="PANTHER" id="PTHR30474:SF2">
    <property type="entry name" value="PEPTIDOGLYCAN GLYCOSYLTRANSFERASE FTSW-RELATED"/>
    <property type="match status" value="1"/>
</dbReference>
<keyword evidence="6" id="KW-0808">Transferase</keyword>
<evidence type="ECO:0000256" key="16">
    <source>
        <dbReference type="ARBA" id="ARBA00049902"/>
    </source>
</evidence>
<comment type="caution">
    <text evidence="18">The sequence shown here is derived from an EMBL/GenBank/DDBJ whole genome shotgun (WGS) entry which is preliminary data.</text>
</comment>
<keyword evidence="13" id="KW-0961">Cell wall biogenesis/degradation</keyword>
<keyword evidence="11 17" id="KW-0472">Membrane</keyword>
<dbReference type="GO" id="GO:0008360">
    <property type="term" value="P:regulation of cell shape"/>
    <property type="evidence" value="ECO:0007669"/>
    <property type="project" value="UniProtKB-KW"/>
</dbReference>
<dbReference type="InterPro" id="IPR001182">
    <property type="entry name" value="FtsW/RodA"/>
</dbReference>
<keyword evidence="5" id="KW-0328">Glycosyltransferase</keyword>
<keyword evidence="9" id="KW-0573">Peptidoglycan synthesis</keyword>
<evidence type="ECO:0000256" key="7">
    <source>
        <dbReference type="ARBA" id="ARBA00022692"/>
    </source>
</evidence>
<dbReference type="Pfam" id="PF01098">
    <property type="entry name" value="FTSW_RODA_SPOVE"/>
    <property type="match status" value="1"/>
</dbReference>
<evidence type="ECO:0000256" key="4">
    <source>
        <dbReference type="ARBA" id="ARBA00022618"/>
    </source>
</evidence>
<dbReference type="InterPro" id="IPR013437">
    <property type="entry name" value="FtsW"/>
</dbReference>
<feature type="transmembrane region" description="Helical" evidence="17">
    <location>
        <begin position="317"/>
        <end position="339"/>
    </location>
</feature>
<feature type="transmembrane region" description="Helical" evidence="17">
    <location>
        <begin position="242"/>
        <end position="269"/>
    </location>
</feature>
<dbReference type="AlphaFoldDB" id="A0A1J5PPH9"/>
<reference evidence="18" key="1">
    <citation type="submission" date="2016-10" db="EMBL/GenBank/DDBJ databases">
        <title>Sequence of Gallionella enrichment culture.</title>
        <authorList>
            <person name="Poehlein A."/>
            <person name="Muehling M."/>
            <person name="Daniel R."/>
        </authorList>
    </citation>
    <scope>NUCLEOTIDE SEQUENCE</scope>
</reference>
<evidence type="ECO:0000256" key="8">
    <source>
        <dbReference type="ARBA" id="ARBA00022960"/>
    </source>
</evidence>
<keyword evidence="7 17" id="KW-0812">Transmembrane</keyword>
<keyword evidence="10 17" id="KW-1133">Transmembrane helix</keyword>
<dbReference type="PANTHER" id="PTHR30474">
    <property type="entry name" value="CELL CYCLE PROTEIN"/>
    <property type="match status" value="1"/>
</dbReference>
<name>A0A1J5PPH9_9ZZZZ</name>
<keyword evidence="4" id="KW-0132">Cell division</keyword>
<evidence type="ECO:0000256" key="3">
    <source>
        <dbReference type="ARBA" id="ARBA00022475"/>
    </source>
</evidence>
<feature type="transmembrane region" description="Helical" evidence="17">
    <location>
        <begin position="16"/>
        <end position="37"/>
    </location>
</feature>
<evidence type="ECO:0000256" key="6">
    <source>
        <dbReference type="ARBA" id="ARBA00022679"/>
    </source>
</evidence>
<feature type="transmembrane region" description="Helical" evidence="17">
    <location>
        <begin position="281"/>
        <end position="305"/>
    </location>
</feature>
<protein>
    <recommendedName>
        <fullName evidence="15">peptidoglycan glycosyltransferase</fullName>
        <ecNumber evidence="15">2.4.99.28</ecNumber>
    </recommendedName>
    <alternativeName>
        <fullName evidence="14">Peptidoglycan polymerase</fullName>
    </alternativeName>
</protein>
<evidence type="ECO:0000313" key="18">
    <source>
        <dbReference type="EMBL" id="OIQ72704.1"/>
    </source>
</evidence>
<dbReference type="NCBIfam" id="TIGR02614">
    <property type="entry name" value="ftsW"/>
    <property type="match status" value="1"/>
</dbReference>
<evidence type="ECO:0000256" key="14">
    <source>
        <dbReference type="ARBA" id="ARBA00032370"/>
    </source>
</evidence>
<feature type="transmembrane region" description="Helical" evidence="17">
    <location>
        <begin position="200"/>
        <end position="222"/>
    </location>
</feature>
<feature type="transmembrane region" description="Helical" evidence="17">
    <location>
        <begin position="162"/>
        <end position="179"/>
    </location>
</feature>
<organism evidence="18">
    <name type="scientific">mine drainage metagenome</name>
    <dbReference type="NCBI Taxonomy" id="410659"/>
    <lineage>
        <taxon>unclassified sequences</taxon>
        <taxon>metagenomes</taxon>
        <taxon>ecological metagenomes</taxon>
    </lineage>
</organism>
<feature type="transmembrane region" description="Helical" evidence="17">
    <location>
        <begin position="49"/>
        <end position="69"/>
    </location>
</feature>
<keyword evidence="12" id="KW-0131">Cell cycle</keyword>
<comment type="catalytic activity">
    <reaction evidence="16">
        <text>[GlcNAc-(1-&gt;4)-Mur2Ac(oyl-L-Ala-gamma-D-Glu-L-Lys-D-Ala-D-Ala)](n)-di-trans,octa-cis-undecaprenyl diphosphate + beta-D-GlcNAc-(1-&gt;4)-Mur2Ac(oyl-L-Ala-gamma-D-Glu-L-Lys-D-Ala-D-Ala)-di-trans,octa-cis-undecaprenyl diphosphate = [GlcNAc-(1-&gt;4)-Mur2Ac(oyl-L-Ala-gamma-D-Glu-L-Lys-D-Ala-D-Ala)](n+1)-di-trans,octa-cis-undecaprenyl diphosphate + di-trans,octa-cis-undecaprenyl diphosphate + H(+)</text>
        <dbReference type="Rhea" id="RHEA:23708"/>
        <dbReference type="Rhea" id="RHEA-COMP:9602"/>
        <dbReference type="Rhea" id="RHEA-COMP:9603"/>
        <dbReference type="ChEBI" id="CHEBI:15378"/>
        <dbReference type="ChEBI" id="CHEBI:58405"/>
        <dbReference type="ChEBI" id="CHEBI:60033"/>
        <dbReference type="ChEBI" id="CHEBI:78435"/>
        <dbReference type="EC" id="2.4.99.28"/>
    </reaction>
</comment>
<gene>
    <name evidence="18" type="primary">ftsW_14</name>
    <name evidence="18" type="ORF">GALL_456650</name>
</gene>
<proteinExistence type="predicted"/>
<evidence type="ECO:0000256" key="15">
    <source>
        <dbReference type="ARBA" id="ARBA00044770"/>
    </source>
</evidence>
<keyword evidence="3" id="KW-1003">Cell membrane</keyword>
<dbReference type="GO" id="GO:0051301">
    <property type="term" value="P:cell division"/>
    <property type="evidence" value="ECO:0007669"/>
    <property type="project" value="UniProtKB-KW"/>
</dbReference>
<evidence type="ECO:0000256" key="13">
    <source>
        <dbReference type="ARBA" id="ARBA00023316"/>
    </source>
</evidence>
<dbReference type="EMBL" id="MLJW01003160">
    <property type="protein sequence ID" value="OIQ72704.1"/>
    <property type="molecule type" value="Genomic_DNA"/>
</dbReference>
<comment type="pathway">
    <text evidence="2">Cell wall biogenesis; peptidoglycan biosynthesis.</text>
</comment>
<evidence type="ECO:0000256" key="10">
    <source>
        <dbReference type="ARBA" id="ARBA00022989"/>
    </source>
</evidence>
<evidence type="ECO:0000256" key="12">
    <source>
        <dbReference type="ARBA" id="ARBA00023306"/>
    </source>
</evidence>
<comment type="subcellular location">
    <subcellularLocation>
        <location evidence="1">Cell membrane</location>
        <topology evidence="1">Multi-pass membrane protein</topology>
    </subcellularLocation>
</comment>
<dbReference type="EC" id="2.4.99.28" evidence="15"/>
<dbReference type="GO" id="GO:0009252">
    <property type="term" value="P:peptidoglycan biosynthetic process"/>
    <property type="evidence" value="ECO:0007669"/>
    <property type="project" value="UniProtKB-KW"/>
</dbReference>
<dbReference type="GO" id="GO:0071555">
    <property type="term" value="P:cell wall organization"/>
    <property type="evidence" value="ECO:0007669"/>
    <property type="project" value="UniProtKB-KW"/>
</dbReference>
<evidence type="ECO:0000256" key="11">
    <source>
        <dbReference type="ARBA" id="ARBA00023136"/>
    </source>
</evidence>
<accession>A0A1J5PPH9</accession>
<keyword evidence="8" id="KW-0133">Cell shape</keyword>
<evidence type="ECO:0000256" key="17">
    <source>
        <dbReference type="SAM" id="Phobius"/>
    </source>
</evidence>